<reference evidence="1" key="2">
    <citation type="journal article" date="2015" name="Data Brief">
        <title>Shoot transcriptome of the giant reed, Arundo donax.</title>
        <authorList>
            <person name="Barrero R.A."/>
            <person name="Guerrero F.D."/>
            <person name="Moolhuijzen P."/>
            <person name="Goolsby J.A."/>
            <person name="Tidwell J."/>
            <person name="Bellgard S.E."/>
            <person name="Bellgard M.I."/>
        </authorList>
    </citation>
    <scope>NUCLEOTIDE SEQUENCE</scope>
    <source>
        <tissue evidence="1">Shoot tissue taken approximately 20 cm above the soil surface</tissue>
    </source>
</reference>
<dbReference type="EMBL" id="GBRH01258467">
    <property type="protein sequence ID" value="JAD39428.1"/>
    <property type="molecule type" value="Transcribed_RNA"/>
</dbReference>
<dbReference type="AlphaFoldDB" id="A0A0A8ZNZ4"/>
<name>A0A0A8ZNZ4_ARUDO</name>
<organism evidence="1">
    <name type="scientific">Arundo donax</name>
    <name type="common">Giant reed</name>
    <name type="synonym">Donax arundinaceus</name>
    <dbReference type="NCBI Taxonomy" id="35708"/>
    <lineage>
        <taxon>Eukaryota</taxon>
        <taxon>Viridiplantae</taxon>
        <taxon>Streptophyta</taxon>
        <taxon>Embryophyta</taxon>
        <taxon>Tracheophyta</taxon>
        <taxon>Spermatophyta</taxon>
        <taxon>Magnoliopsida</taxon>
        <taxon>Liliopsida</taxon>
        <taxon>Poales</taxon>
        <taxon>Poaceae</taxon>
        <taxon>PACMAD clade</taxon>
        <taxon>Arundinoideae</taxon>
        <taxon>Arundineae</taxon>
        <taxon>Arundo</taxon>
    </lineage>
</organism>
<accession>A0A0A8ZNZ4</accession>
<protein>
    <submittedName>
        <fullName evidence="1">Uncharacterized protein</fullName>
    </submittedName>
</protein>
<sequence length="25" mass="3070">MNCEMWVGTRNLVYILLLGKLWLFR</sequence>
<proteinExistence type="predicted"/>
<reference evidence="1" key="1">
    <citation type="submission" date="2014-09" db="EMBL/GenBank/DDBJ databases">
        <authorList>
            <person name="Magalhaes I.L.F."/>
            <person name="Oliveira U."/>
            <person name="Santos F.R."/>
            <person name="Vidigal T.H.D.A."/>
            <person name="Brescovit A.D."/>
            <person name="Santos A.J."/>
        </authorList>
    </citation>
    <scope>NUCLEOTIDE SEQUENCE</scope>
    <source>
        <tissue evidence="1">Shoot tissue taken approximately 20 cm above the soil surface</tissue>
    </source>
</reference>
<evidence type="ECO:0000313" key="1">
    <source>
        <dbReference type="EMBL" id="JAD39428.1"/>
    </source>
</evidence>